<dbReference type="EMBL" id="CP030850">
    <property type="protein sequence ID" value="AXE20952.1"/>
    <property type="molecule type" value="Genomic_DNA"/>
</dbReference>
<dbReference type="Pfam" id="PF00534">
    <property type="entry name" value="Glycos_transf_1"/>
    <property type="match status" value="1"/>
</dbReference>
<dbReference type="AlphaFoldDB" id="A0A344TQN1"/>
<reference evidence="3 4" key="1">
    <citation type="submission" date="2018-07" db="EMBL/GenBank/DDBJ databases">
        <title>Genome sequencing of Runella.</title>
        <authorList>
            <person name="Baek M.-G."/>
            <person name="Yi H."/>
        </authorList>
    </citation>
    <scope>NUCLEOTIDE SEQUENCE [LARGE SCALE GENOMIC DNA]</scope>
    <source>
        <strain evidence="3 4">HYN0085</strain>
    </source>
</reference>
<accession>A0A344TQN1</accession>
<proteinExistence type="predicted"/>
<dbReference type="PANTHER" id="PTHR46401:SF2">
    <property type="entry name" value="GLYCOSYLTRANSFERASE WBBK-RELATED"/>
    <property type="match status" value="1"/>
</dbReference>
<keyword evidence="1 3" id="KW-0808">Transferase</keyword>
<gene>
    <name evidence="3" type="ORF">DR864_26030</name>
</gene>
<dbReference type="Gene3D" id="3.40.50.2000">
    <property type="entry name" value="Glycogen Phosphorylase B"/>
    <property type="match status" value="2"/>
</dbReference>
<dbReference type="GO" id="GO:0016757">
    <property type="term" value="F:glycosyltransferase activity"/>
    <property type="evidence" value="ECO:0007669"/>
    <property type="project" value="InterPro"/>
</dbReference>
<keyword evidence="4" id="KW-1185">Reference proteome</keyword>
<protein>
    <submittedName>
        <fullName evidence="3">Glycosyltransferase family 1 protein</fullName>
    </submittedName>
</protein>
<dbReference type="GO" id="GO:0009103">
    <property type="term" value="P:lipopolysaccharide biosynthetic process"/>
    <property type="evidence" value="ECO:0007669"/>
    <property type="project" value="TreeGrafter"/>
</dbReference>
<dbReference type="SUPFAM" id="SSF53756">
    <property type="entry name" value="UDP-Glycosyltransferase/glycogen phosphorylase"/>
    <property type="match status" value="1"/>
</dbReference>
<dbReference type="InterPro" id="IPR001296">
    <property type="entry name" value="Glyco_trans_1"/>
</dbReference>
<evidence type="ECO:0000313" key="4">
    <source>
        <dbReference type="Proteomes" id="UP000251993"/>
    </source>
</evidence>
<evidence type="ECO:0000313" key="3">
    <source>
        <dbReference type="EMBL" id="AXE20952.1"/>
    </source>
</evidence>
<name>A0A344TQN1_9BACT</name>
<sequence>MKIIYEATVIANAYSKRNLNSKTGVFRVAQQILENLKNKDCEIALASTDGLPALMSFLEKNDFRCVNSKKSQRKAKFLKPLFSLIPKSNFVEEGIRFAYWKSGLYSINSYQYDANELKKYDLFHSPFHPIPTKILERNSIKKLITIHDLIPKILPEYLGGSNSIRMNKTLNGIDEETFVSCVSESAKNDLLSHHPKVNPARVSVIPLAADSTIFYHEKDQSRIKNVLKKYQIDNEKPYFLLVSTLEPRKNINRTIRAFAKLIEQENLKDLQLVLVGSEGWKIGKLFDSLKANKSLKKQVVITGFVEDEDLAAIYSGALGFAYPSLYEGFGLPPLEAMQCGVPVITSDNSSLPEVVGEAGLLVNAKDEDAIAESMLKLYKNTDLRADLANKSLIQAQNFSWQKFKEDYWSLYNEILEN</sequence>
<evidence type="ECO:0000259" key="2">
    <source>
        <dbReference type="Pfam" id="PF00534"/>
    </source>
</evidence>
<organism evidence="3 4">
    <name type="scientific">Runella rosea</name>
    <dbReference type="NCBI Taxonomy" id="2259595"/>
    <lineage>
        <taxon>Bacteria</taxon>
        <taxon>Pseudomonadati</taxon>
        <taxon>Bacteroidota</taxon>
        <taxon>Cytophagia</taxon>
        <taxon>Cytophagales</taxon>
        <taxon>Spirosomataceae</taxon>
        <taxon>Runella</taxon>
    </lineage>
</organism>
<dbReference type="PANTHER" id="PTHR46401">
    <property type="entry name" value="GLYCOSYLTRANSFERASE WBBK-RELATED"/>
    <property type="match status" value="1"/>
</dbReference>
<evidence type="ECO:0000256" key="1">
    <source>
        <dbReference type="ARBA" id="ARBA00022679"/>
    </source>
</evidence>
<feature type="domain" description="Glycosyl transferase family 1" evidence="2">
    <location>
        <begin position="227"/>
        <end position="390"/>
    </location>
</feature>
<dbReference type="FunFam" id="3.40.50.2000:FF:000119">
    <property type="entry name" value="Glycosyl transferase group 1"/>
    <property type="match status" value="1"/>
</dbReference>
<dbReference type="KEGG" id="run:DR864_26030"/>
<dbReference type="CDD" id="cd03809">
    <property type="entry name" value="GT4_MtfB-like"/>
    <property type="match status" value="1"/>
</dbReference>
<dbReference type="RefSeq" id="WP_114069713.1">
    <property type="nucleotide sequence ID" value="NZ_CP030850.1"/>
</dbReference>
<dbReference type="OrthoDB" id="9801609at2"/>
<dbReference type="Proteomes" id="UP000251993">
    <property type="component" value="Chromosome"/>
</dbReference>